<dbReference type="Pfam" id="PF10067">
    <property type="entry name" value="DUF2306"/>
    <property type="match status" value="1"/>
</dbReference>
<feature type="transmembrane region" description="Helical" evidence="1">
    <location>
        <begin position="73"/>
        <end position="98"/>
    </location>
</feature>
<accession>A0A0G4IHX8</accession>
<keyword evidence="1" id="KW-1133">Transmembrane helix</keyword>
<proteinExistence type="predicted"/>
<protein>
    <submittedName>
        <fullName evidence="2">Uncharacterized protein</fullName>
    </submittedName>
</protein>
<dbReference type="EMBL" id="OVEO01000002">
    <property type="protein sequence ID" value="SPQ94156.1"/>
    <property type="molecule type" value="Genomic_DNA"/>
</dbReference>
<evidence type="ECO:0000313" key="3">
    <source>
        <dbReference type="EMBL" id="SPQ94156.1"/>
    </source>
</evidence>
<feature type="transmembrane region" description="Helical" evidence="1">
    <location>
        <begin position="184"/>
        <end position="205"/>
    </location>
</feature>
<feature type="transmembrane region" description="Helical" evidence="1">
    <location>
        <begin position="156"/>
        <end position="178"/>
    </location>
</feature>
<evidence type="ECO:0000256" key="1">
    <source>
        <dbReference type="SAM" id="Phobius"/>
    </source>
</evidence>
<dbReference type="Proteomes" id="UP000039324">
    <property type="component" value="Unassembled WGS sequence"/>
</dbReference>
<keyword evidence="4" id="KW-1185">Reference proteome</keyword>
<dbReference type="InterPro" id="IPR018750">
    <property type="entry name" value="DUF2306_membrane"/>
</dbReference>
<feature type="transmembrane region" description="Helical" evidence="1">
    <location>
        <begin position="246"/>
        <end position="263"/>
    </location>
</feature>
<reference evidence="3 5" key="2">
    <citation type="submission" date="2018-03" db="EMBL/GenBank/DDBJ databases">
        <authorList>
            <person name="Fogelqvist J."/>
        </authorList>
    </citation>
    <scope>NUCLEOTIDE SEQUENCE [LARGE SCALE GENOMIC DNA]</scope>
</reference>
<dbReference type="EMBL" id="CDSF01000002">
    <property type="protein sequence ID" value="CEO94818.1"/>
    <property type="molecule type" value="Genomic_DNA"/>
</dbReference>
<keyword evidence="1" id="KW-0472">Membrane</keyword>
<gene>
    <name evidence="2" type="ORF">PBRA_003631</name>
    <name evidence="3" type="ORF">PLBR_LOCUS1371</name>
</gene>
<reference evidence="2 4" key="1">
    <citation type="submission" date="2015-02" db="EMBL/GenBank/DDBJ databases">
        <authorList>
            <person name="Chooi Y.-H."/>
        </authorList>
    </citation>
    <scope>NUCLEOTIDE SEQUENCE [LARGE SCALE GENOMIC DNA]</scope>
    <source>
        <strain evidence="2">E3</strain>
    </source>
</reference>
<organism evidence="2 4">
    <name type="scientific">Plasmodiophora brassicae</name>
    <name type="common">Clubroot disease agent</name>
    <dbReference type="NCBI Taxonomy" id="37360"/>
    <lineage>
        <taxon>Eukaryota</taxon>
        <taxon>Sar</taxon>
        <taxon>Rhizaria</taxon>
        <taxon>Endomyxa</taxon>
        <taxon>Phytomyxea</taxon>
        <taxon>Plasmodiophorida</taxon>
        <taxon>Plasmodiophoridae</taxon>
        <taxon>Plasmodiophora</taxon>
    </lineage>
</organism>
<sequence length="268" mass="29375">MSVIGPVVGDATSTDGNAASTIPGSKALAPLEAGATATEDITIKLNDGVRPDVTTQARNASGIPILRRIDRRVLIVALMVAVEAGVFVTLYLVVLPYATDWTESTTILYRGEQDQVHLGWIGVHITSATFVLIIGPVQLALGYLDYGDSTAHRWLGVVYVVAQMFSIPCAFVCSMISRNGALEAWSLFLLDIYWLGTLSMAMYSIKARLRIRAHRDNMIRNYIGALFFATFRIGRRINETDFGNPLILGVAHLVFAEALVWWTHKCGM</sequence>
<evidence type="ECO:0000313" key="2">
    <source>
        <dbReference type="EMBL" id="CEO94818.1"/>
    </source>
</evidence>
<keyword evidence="3" id="KW-0496">Mitochondrion</keyword>
<keyword evidence="1" id="KW-0812">Transmembrane</keyword>
<dbReference type="Proteomes" id="UP000290189">
    <property type="component" value="Unassembled WGS sequence"/>
</dbReference>
<geneLocation type="mitochondrion" evidence="3"/>
<name>A0A0G4IHX8_PLABS</name>
<dbReference type="AlphaFoldDB" id="A0A0G4IHX8"/>
<feature type="transmembrane region" description="Helical" evidence="1">
    <location>
        <begin position="118"/>
        <end position="144"/>
    </location>
</feature>
<evidence type="ECO:0000313" key="5">
    <source>
        <dbReference type="Proteomes" id="UP000290189"/>
    </source>
</evidence>
<evidence type="ECO:0000313" key="4">
    <source>
        <dbReference type="Proteomes" id="UP000039324"/>
    </source>
</evidence>